<feature type="coiled-coil region" evidence="1">
    <location>
        <begin position="105"/>
        <end position="158"/>
    </location>
</feature>
<evidence type="ECO:0000313" key="3">
    <source>
        <dbReference type="Proteomes" id="UP001146120"/>
    </source>
</evidence>
<sequence>MARYRTYASFFALVTIAFDADLAFRITAINISSVPHHIQVLSLSHRHVEMCMGPYRERLENPRERQAFFRAICQKLYVEYTSRSLEVLFPGLKPKGALRRHPAETAMLQQQAQFLSEEHEKLQQVRQLCVRQAAAVALRRLEQYLARQQVQRKKAQEQAVVKIQARARGMIAKKVARERKRLQDLSASMIQQVFRRRKERERVNRLRCIQQHNVMGVSFRFACRINNTFLVISALLDEIDGDINWFHVTLRACHPVSDATASLRILHSELLVALQLDTLQFLTRRAILEQILVRHLDVFRSAKHNLLVLSLRQPVLPLPVNPSEALVNHS</sequence>
<protein>
    <submittedName>
        <fullName evidence="2">Uncharacterized protein</fullName>
    </submittedName>
</protein>
<proteinExistence type="predicted"/>
<keyword evidence="3" id="KW-1185">Reference proteome</keyword>
<comment type="caution">
    <text evidence="2">The sequence shown here is derived from an EMBL/GenBank/DDBJ whole genome shotgun (WGS) entry which is preliminary data.</text>
</comment>
<evidence type="ECO:0000256" key="1">
    <source>
        <dbReference type="SAM" id="Coils"/>
    </source>
</evidence>
<keyword evidence="1" id="KW-0175">Coiled coil</keyword>
<dbReference type="EMBL" id="DAKRPA010000436">
    <property type="protein sequence ID" value="DAZ92441.1"/>
    <property type="molecule type" value="Genomic_DNA"/>
</dbReference>
<reference evidence="2" key="2">
    <citation type="journal article" date="2023" name="Microbiol Resour">
        <title>Decontamination and Annotation of the Draft Genome Sequence of the Oomycete Lagenidium giganteum ARSEF 373.</title>
        <authorList>
            <person name="Morgan W.R."/>
            <person name="Tartar A."/>
        </authorList>
    </citation>
    <scope>NUCLEOTIDE SEQUENCE</scope>
    <source>
        <strain evidence="2">ARSEF 373</strain>
    </source>
</reference>
<dbReference type="PROSITE" id="PS50096">
    <property type="entry name" value="IQ"/>
    <property type="match status" value="1"/>
</dbReference>
<dbReference type="AlphaFoldDB" id="A0AAV2YE44"/>
<accession>A0AAV2YE44</accession>
<reference evidence="2" key="1">
    <citation type="submission" date="2022-11" db="EMBL/GenBank/DDBJ databases">
        <authorList>
            <person name="Morgan W.R."/>
            <person name="Tartar A."/>
        </authorList>
    </citation>
    <scope>NUCLEOTIDE SEQUENCE</scope>
    <source>
        <strain evidence="2">ARSEF 373</strain>
    </source>
</reference>
<gene>
    <name evidence="2" type="ORF">N0F65_000225</name>
</gene>
<evidence type="ECO:0000313" key="2">
    <source>
        <dbReference type="EMBL" id="DAZ92441.1"/>
    </source>
</evidence>
<name>A0AAV2YE44_9STRA</name>
<organism evidence="2 3">
    <name type="scientific">Lagenidium giganteum</name>
    <dbReference type="NCBI Taxonomy" id="4803"/>
    <lineage>
        <taxon>Eukaryota</taxon>
        <taxon>Sar</taxon>
        <taxon>Stramenopiles</taxon>
        <taxon>Oomycota</taxon>
        <taxon>Peronosporomycetes</taxon>
        <taxon>Pythiales</taxon>
        <taxon>Pythiaceae</taxon>
    </lineage>
</organism>
<dbReference type="Proteomes" id="UP001146120">
    <property type="component" value="Unassembled WGS sequence"/>
</dbReference>